<dbReference type="UniPathway" id="UPA00848">
    <property type="reaction ID" value="UER00151"/>
</dbReference>
<keyword evidence="8" id="KW-0547">Nucleotide-binding</keyword>
<dbReference type="GO" id="GO:0003934">
    <property type="term" value="F:GTP cyclohydrolase I activity"/>
    <property type="evidence" value="ECO:0007669"/>
    <property type="project" value="UniProtKB-UniRule"/>
</dbReference>
<keyword evidence="8" id="KW-0862">Zinc</keyword>
<dbReference type="EC" id="3.5.4.16" evidence="8"/>
<dbReference type="GO" id="GO:0006730">
    <property type="term" value="P:one-carbon metabolic process"/>
    <property type="evidence" value="ECO:0007669"/>
    <property type="project" value="UniProtKB-UniRule"/>
</dbReference>
<comment type="subunit">
    <text evidence="4">Toroid-shaped homodecamer, composed of two pentamers of five dimers.</text>
</comment>
<evidence type="ECO:0000256" key="5">
    <source>
        <dbReference type="ARBA" id="ARBA00022563"/>
    </source>
</evidence>
<dbReference type="STRING" id="1121022.GCA_000376105_01221"/>
<evidence type="ECO:0000256" key="8">
    <source>
        <dbReference type="HAMAP-Rule" id="MF_00223"/>
    </source>
</evidence>
<dbReference type="PATRIC" id="fig|1121022.4.peg.3835"/>
<organism evidence="10 11">
    <name type="scientific">Asticcacaulis benevestitus DSM 16100 = ATCC BAA-896</name>
    <dbReference type="NCBI Taxonomy" id="1121022"/>
    <lineage>
        <taxon>Bacteria</taxon>
        <taxon>Pseudomonadati</taxon>
        <taxon>Pseudomonadota</taxon>
        <taxon>Alphaproteobacteria</taxon>
        <taxon>Caulobacterales</taxon>
        <taxon>Caulobacteraceae</taxon>
        <taxon>Asticcacaulis</taxon>
    </lineage>
</organism>
<dbReference type="Proteomes" id="UP000017837">
    <property type="component" value="Unassembled WGS sequence"/>
</dbReference>
<dbReference type="InterPro" id="IPR018234">
    <property type="entry name" value="GTP_CycHdrlase_I_CS"/>
</dbReference>
<comment type="pathway">
    <text evidence="2 8">Cofactor biosynthesis; 7,8-dihydroneopterin triphosphate biosynthesis; 7,8-dihydroneopterin triphosphate from GTP: step 1/1.</text>
</comment>
<sequence length="218" mass="24524">MDSLDPVSNLTTEANNLLNTSKPKSVVTYTNRPSREEAMAAVKTLLAWAGDDPEREGLLDTPKRVVDAYGEWFQGYTEDPAKELSRTFEDVQGYDDMVMLREIDVESHCEHHMAPFLGKAWVAYMPTSKVVGISKIARVVEIFAKRLQTQETMTKQVADALEESLAPLGVAVLIDAEHQCMSTRGVHHKNVTTVTTRFTGVFKTDQALQDRFLRLIHR</sequence>
<dbReference type="Gene3D" id="1.10.286.10">
    <property type="match status" value="1"/>
</dbReference>
<dbReference type="InterPro" id="IPR020602">
    <property type="entry name" value="GTP_CycHdrlase_I_dom"/>
</dbReference>
<dbReference type="Gene3D" id="3.30.1130.10">
    <property type="match status" value="1"/>
</dbReference>
<dbReference type="NCBIfam" id="TIGR00063">
    <property type="entry name" value="folE"/>
    <property type="match status" value="1"/>
</dbReference>
<dbReference type="GO" id="GO:0008270">
    <property type="term" value="F:zinc ion binding"/>
    <property type="evidence" value="ECO:0007669"/>
    <property type="project" value="UniProtKB-UniRule"/>
</dbReference>
<feature type="binding site" evidence="8">
    <location>
        <position position="180"/>
    </location>
    <ligand>
        <name>Zn(2+)</name>
        <dbReference type="ChEBI" id="CHEBI:29105"/>
    </ligand>
</feature>
<evidence type="ECO:0000313" key="11">
    <source>
        <dbReference type="Proteomes" id="UP000017837"/>
    </source>
</evidence>
<dbReference type="PANTHER" id="PTHR11109">
    <property type="entry name" value="GTP CYCLOHYDROLASE I"/>
    <property type="match status" value="1"/>
</dbReference>
<dbReference type="AlphaFoldDB" id="V4NUP1"/>
<dbReference type="HAMAP" id="MF_00223">
    <property type="entry name" value="FolE"/>
    <property type="match status" value="1"/>
</dbReference>
<dbReference type="GO" id="GO:0046654">
    <property type="term" value="P:tetrahydrofolate biosynthetic process"/>
    <property type="evidence" value="ECO:0007669"/>
    <property type="project" value="UniProtKB-UniRule"/>
</dbReference>
<evidence type="ECO:0000259" key="9">
    <source>
        <dbReference type="Pfam" id="PF01227"/>
    </source>
</evidence>
<keyword evidence="6 8" id="KW-0378">Hydrolase</keyword>
<dbReference type="eggNOG" id="COG0302">
    <property type="taxonomic scope" value="Bacteria"/>
</dbReference>
<name>V4NUP1_9CAUL</name>
<keyword evidence="11" id="KW-1185">Reference proteome</keyword>
<evidence type="ECO:0000256" key="4">
    <source>
        <dbReference type="ARBA" id="ARBA00011857"/>
    </source>
</evidence>
<dbReference type="PANTHER" id="PTHR11109:SF7">
    <property type="entry name" value="GTP CYCLOHYDROLASE 1"/>
    <property type="match status" value="1"/>
</dbReference>
<evidence type="ECO:0000256" key="1">
    <source>
        <dbReference type="ARBA" id="ARBA00001052"/>
    </source>
</evidence>
<feature type="binding site" evidence="8">
    <location>
        <position position="109"/>
    </location>
    <ligand>
        <name>Zn(2+)</name>
        <dbReference type="ChEBI" id="CHEBI:29105"/>
    </ligand>
</feature>
<gene>
    <name evidence="8" type="primary">folE</name>
    <name evidence="10" type="ORF">ABENE_18750</name>
</gene>
<comment type="subunit">
    <text evidence="8">Homopolymer.</text>
</comment>
<dbReference type="FunFam" id="1.10.286.10:FF:000001">
    <property type="entry name" value="GTP cyclohydrolase 1"/>
    <property type="match status" value="1"/>
</dbReference>
<keyword evidence="8" id="KW-0479">Metal-binding</keyword>
<evidence type="ECO:0000256" key="3">
    <source>
        <dbReference type="ARBA" id="ARBA00008085"/>
    </source>
</evidence>
<feature type="domain" description="GTP cyclohydrolase I" evidence="9">
    <location>
        <begin position="40"/>
        <end position="216"/>
    </location>
</feature>
<feature type="binding site" evidence="8">
    <location>
        <position position="112"/>
    </location>
    <ligand>
        <name>Zn(2+)</name>
        <dbReference type="ChEBI" id="CHEBI:29105"/>
    </ligand>
</feature>
<evidence type="ECO:0000313" key="10">
    <source>
        <dbReference type="EMBL" id="ESQ85547.1"/>
    </source>
</evidence>
<dbReference type="InterPro" id="IPR043134">
    <property type="entry name" value="GTP-CH-I_N"/>
</dbReference>
<accession>V4NUP1</accession>
<dbReference type="OrthoDB" id="9801207at2"/>
<comment type="caution">
    <text evidence="10">The sequence shown here is derived from an EMBL/GenBank/DDBJ whole genome shotgun (WGS) entry which is preliminary data.</text>
</comment>
<dbReference type="NCBIfam" id="NF006826">
    <property type="entry name" value="PRK09347.1-3"/>
    <property type="match status" value="1"/>
</dbReference>
<dbReference type="GO" id="GO:0005737">
    <property type="term" value="C:cytoplasm"/>
    <property type="evidence" value="ECO:0007669"/>
    <property type="project" value="TreeGrafter"/>
</dbReference>
<protein>
    <recommendedName>
        <fullName evidence="8">GTP cyclohydrolase 1</fullName>
        <ecNumber evidence="8">3.5.4.16</ecNumber>
    </recommendedName>
    <alternativeName>
        <fullName evidence="8">GTP cyclohydrolase I</fullName>
        <shortName evidence="8">GTP-CH-I</shortName>
    </alternativeName>
</protein>
<dbReference type="GO" id="GO:0006729">
    <property type="term" value="P:tetrahydrobiopterin biosynthetic process"/>
    <property type="evidence" value="ECO:0007669"/>
    <property type="project" value="TreeGrafter"/>
</dbReference>
<dbReference type="InterPro" id="IPR043133">
    <property type="entry name" value="GTP-CH-I_C/QueF"/>
</dbReference>
<evidence type="ECO:0000256" key="7">
    <source>
        <dbReference type="ARBA" id="ARBA00023134"/>
    </source>
</evidence>
<keyword evidence="5 8" id="KW-0554">One-carbon metabolism</keyword>
<evidence type="ECO:0000256" key="2">
    <source>
        <dbReference type="ARBA" id="ARBA00005080"/>
    </source>
</evidence>
<dbReference type="InterPro" id="IPR001474">
    <property type="entry name" value="GTP_CycHdrlase_I"/>
</dbReference>
<dbReference type="NCBIfam" id="NF006825">
    <property type="entry name" value="PRK09347.1-2"/>
    <property type="match status" value="1"/>
</dbReference>
<dbReference type="PROSITE" id="PS00859">
    <property type="entry name" value="GTP_CYCLOHYDROL_1_1"/>
    <property type="match status" value="1"/>
</dbReference>
<dbReference type="SUPFAM" id="SSF55620">
    <property type="entry name" value="Tetrahydrobiopterin biosynthesis enzymes-like"/>
    <property type="match status" value="1"/>
</dbReference>
<dbReference type="Pfam" id="PF01227">
    <property type="entry name" value="GTP_cyclohydroI"/>
    <property type="match status" value="1"/>
</dbReference>
<keyword evidence="7 8" id="KW-0342">GTP-binding</keyword>
<dbReference type="GO" id="GO:0005525">
    <property type="term" value="F:GTP binding"/>
    <property type="evidence" value="ECO:0007669"/>
    <property type="project" value="UniProtKB-KW"/>
</dbReference>
<comment type="similarity">
    <text evidence="3 8">Belongs to the GTP cyclohydrolase I family.</text>
</comment>
<dbReference type="EMBL" id="AWGB01000057">
    <property type="protein sequence ID" value="ESQ85547.1"/>
    <property type="molecule type" value="Genomic_DNA"/>
</dbReference>
<proteinExistence type="inferred from homology"/>
<dbReference type="FunFam" id="3.30.1130.10:FF:000001">
    <property type="entry name" value="GTP cyclohydrolase 1"/>
    <property type="match status" value="1"/>
</dbReference>
<dbReference type="RefSeq" id="WP_018080886.1">
    <property type="nucleotide sequence ID" value="NZ_AQWM01000003.1"/>
</dbReference>
<evidence type="ECO:0000256" key="6">
    <source>
        <dbReference type="ARBA" id="ARBA00022801"/>
    </source>
</evidence>
<reference evidence="10 11" key="1">
    <citation type="journal article" date="2014" name="Nature">
        <title>Sequential evolution of bacterial morphology by co-option of a developmental regulator.</title>
        <authorList>
            <person name="Jiang C."/>
            <person name="Brown P.J."/>
            <person name="Ducret A."/>
            <person name="Brun Y.V."/>
        </authorList>
    </citation>
    <scope>NUCLEOTIDE SEQUENCE [LARGE SCALE GENOMIC DNA]</scope>
    <source>
        <strain evidence="10 11">DSM 16100</strain>
    </source>
</reference>
<comment type="catalytic activity">
    <reaction evidence="1 8">
        <text>GTP + H2O = 7,8-dihydroneopterin 3'-triphosphate + formate + H(+)</text>
        <dbReference type="Rhea" id="RHEA:17473"/>
        <dbReference type="ChEBI" id="CHEBI:15377"/>
        <dbReference type="ChEBI" id="CHEBI:15378"/>
        <dbReference type="ChEBI" id="CHEBI:15740"/>
        <dbReference type="ChEBI" id="CHEBI:37565"/>
        <dbReference type="ChEBI" id="CHEBI:58462"/>
        <dbReference type="EC" id="3.5.4.16"/>
    </reaction>
</comment>